<dbReference type="InterPro" id="IPR036922">
    <property type="entry name" value="Rieske_2Fe-2S_sf"/>
</dbReference>
<dbReference type="InterPro" id="IPR050584">
    <property type="entry name" value="Cholesterol_7-desaturase"/>
</dbReference>
<dbReference type="KEGG" id="cbw:RR42_s0351"/>
<keyword evidence="5" id="KW-0411">Iron-sulfur</keyword>
<dbReference type="GO" id="GO:0008168">
    <property type="term" value="F:methyltransferase activity"/>
    <property type="evidence" value="ECO:0007669"/>
    <property type="project" value="UniProtKB-KW"/>
</dbReference>
<evidence type="ECO:0000256" key="5">
    <source>
        <dbReference type="ARBA" id="ARBA00023014"/>
    </source>
</evidence>
<keyword evidence="1" id="KW-0001">2Fe-2S</keyword>
<dbReference type="PROSITE" id="PS51296">
    <property type="entry name" value="RIESKE"/>
    <property type="match status" value="1"/>
</dbReference>
<evidence type="ECO:0000259" key="6">
    <source>
        <dbReference type="PROSITE" id="PS51296"/>
    </source>
</evidence>
<keyword evidence="7" id="KW-0489">Methyltransferase</keyword>
<dbReference type="GO" id="GO:0051537">
    <property type="term" value="F:2 iron, 2 sulfur cluster binding"/>
    <property type="evidence" value="ECO:0007669"/>
    <property type="project" value="UniProtKB-KW"/>
</dbReference>
<dbReference type="EC" id="1.14.13.82" evidence="7"/>
<evidence type="ECO:0000313" key="7">
    <source>
        <dbReference type="EMBL" id="AJG21947.1"/>
    </source>
</evidence>
<dbReference type="EMBL" id="CP010537">
    <property type="protein sequence ID" value="AJG21947.1"/>
    <property type="molecule type" value="Genomic_DNA"/>
</dbReference>
<sequence>MPATRIACKQCVHGNVRPESARRAQSERSKEPRMFIKNTWYVAGWDKEIPAEGMFSRTIIGVPVVMYRKEDGSIVALEDRCCHRGAPLSVGRREGDCIRCMYHGLKFDSAGRCIEAPAQERIAPQAKVRKFPIVEQHRWVWIWMGDPENADPSLIPDTQWLDHPEWRSLDGYIHYDVNYLLICDNLLDFSHLPFVHPTTLGGSEDYAAVRPKVERIDGGVRITRWAINTEAPAFAKAVKDYPGKVDRWNIYNFTIPAILLMDSGMSPTGTGAPAGVRVDAAEFRGCQAITPETENSTHYFFAHPHNFAIDKPEVTASIHQSVVTAFDEDREIISAQQRSLELEPSFKMMPFSIDAALSQFRWAVNQKLEEEAAASARR</sequence>
<dbReference type="InterPro" id="IPR044043">
    <property type="entry name" value="VanA_C_cat"/>
</dbReference>
<organism evidence="7 8">
    <name type="scientific">Cupriavidus basilensis</name>
    <dbReference type="NCBI Taxonomy" id="68895"/>
    <lineage>
        <taxon>Bacteria</taxon>
        <taxon>Pseudomonadati</taxon>
        <taxon>Pseudomonadota</taxon>
        <taxon>Betaproteobacteria</taxon>
        <taxon>Burkholderiales</taxon>
        <taxon>Burkholderiaceae</taxon>
        <taxon>Cupriavidus</taxon>
    </lineage>
</organism>
<reference evidence="7 8" key="1">
    <citation type="journal article" date="2015" name="Genome Announc.">
        <title>Complete Genome Sequence of Cupriavidus basilensis 4G11, Isolated from the Oak Ridge Field Research Center Site.</title>
        <authorList>
            <person name="Ray J."/>
            <person name="Waters R.J."/>
            <person name="Skerker J.M."/>
            <person name="Kuehl J.V."/>
            <person name="Price M.N."/>
            <person name="Huang J."/>
            <person name="Chakraborty R."/>
            <person name="Arkin A.P."/>
            <person name="Deutschbauer A."/>
        </authorList>
    </citation>
    <scope>NUCLEOTIDE SEQUENCE [LARGE SCALE GENOMIC DNA]</scope>
    <source>
        <strain evidence="7">4G11</strain>
    </source>
</reference>
<evidence type="ECO:0000313" key="8">
    <source>
        <dbReference type="Proteomes" id="UP000031843"/>
    </source>
</evidence>
<feature type="domain" description="Rieske" evidence="6">
    <location>
        <begin position="40"/>
        <end position="142"/>
    </location>
</feature>
<dbReference type="Gene3D" id="2.102.10.10">
    <property type="entry name" value="Rieske [2Fe-2S] iron-sulphur domain"/>
    <property type="match status" value="1"/>
</dbReference>
<dbReference type="GO" id="GO:0032259">
    <property type="term" value="P:methylation"/>
    <property type="evidence" value="ECO:0007669"/>
    <property type="project" value="UniProtKB-KW"/>
</dbReference>
<dbReference type="SUPFAM" id="SSF50022">
    <property type="entry name" value="ISP domain"/>
    <property type="match status" value="1"/>
</dbReference>
<keyword evidence="4" id="KW-0408">Iron</keyword>
<keyword evidence="8" id="KW-1185">Reference proteome</keyword>
<keyword evidence="2" id="KW-0479">Metal-binding</keyword>
<name>A0A0C4Y913_9BURK</name>
<protein>
    <submittedName>
        <fullName evidence="7">Vanillate O-demethylase oxygenase subunit</fullName>
        <ecNumber evidence="7">1.14.13.82</ecNumber>
    </submittedName>
</protein>
<evidence type="ECO:0000256" key="1">
    <source>
        <dbReference type="ARBA" id="ARBA00022714"/>
    </source>
</evidence>
<dbReference type="CDD" id="cd08878">
    <property type="entry name" value="RHO_alpha_C_DMO-like"/>
    <property type="match status" value="1"/>
</dbReference>
<keyword evidence="7" id="KW-0808">Transferase</keyword>
<evidence type="ECO:0000256" key="3">
    <source>
        <dbReference type="ARBA" id="ARBA00023002"/>
    </source>
</evidence>
<keyword evidence="3 7" id="KW-0560">Oxidoreductase</keyword>
<dbReference type="PANTHER" id="PTHR21266">
    <property type="entry name" value="IRON-SULFUR DOMAIN CONTAINING PROTEIN"/>
    <property type="match status" value="1"/>
</dbReference>
<dbReference type="PANTHER" id="PTHR21266:SF60">
    <property type="entry name" value="3-KETOSTEROID-9-ALPHA-MONOOXYGENASE, OXYGENASE COMPONENT"/>
    <property type="match status" value="1"/>
</dbReference>
<dbReference type="GO" id="GO:0046872">
    <property type="term" value="F:metal ion binding"/>
    <property type="evidence" value="ECO:0007669"/>
    <property type="project" value="UniProtKB-KW"/>
</dbReference>
<accession>A0A0C4Y913</accession>
<dbReference type="SUPFAM" id="SSF55961">
    <property type="entry name" value="Bet v1-like"/>
    <property type="match status" value="1"/>
</dbReference>
<dbReference type="Pfam" id="PF19112">
    <property type="entry name" value="VanA_C"/>
    <property type="match status" value="1"/>
</dbReference>
<dbReference type="InterPro" id="IPR017941">
    <property type="entry name" value="Rieske_2Fe-2S"/>
</dbReference>
<evidence type="ECO:0000256" key="4">
    <source>
        <dbReference type="ARBA" id="ARBA00023004"/>
    </source>
</evidence>
<gene>
    <name evidence="7" type="ORF">RR42_s0351</name>
</gene>
<dbReference type="AlphaFoldDB" id="A0A0C4Y913"/>
<dbReference type="GO" id="GO:0018489">
    <property type="term" value="F:vanillate monooxygenase activity"/>
    <property type="evidence" value="ECO:0007669"/>
    <property type="project" value="UniProtKB-EC"/>
</dbReference>
<dbReference type="Pfam" id="PF00355">
    <property type="entry name" value="Rieske"/>
    <property type="match status" value="1"/>
</dbReference>
<dbReference type="STRING" id="68895.RR42_s0351"/>
<evidence type="ECO:0000256" key="2">
    <source>
        <dbReference type="ARBA" id="ARBA00022723"/>
    </source>
</evidence>
<dbReference type="Proteomes" id="UP000031843">
    <property type="component" value="Chromosome secondary"/>
</dbReference>
<dbReference type="Gene3D" id="3.90.380.10">
    <property type="entry name" value="Naphthalene 1,2-dioxygenase Alpha Subunit, Chain A, domain 1"/>
    <property type="match status" value="1"/>
</dbReference>
<proteinExistence type="predicted"/>